<dbReference type="GO" id="GO:0009063">
    <property type="term" value="P:amino acid catabolic process"/>
    <property type="evidence" value="ECO:0007669"/>
    <property type="project" value="InterPro"/>
</dbReference>
<name>A0A0M0FAM5_CELCE</name>
<organism evidence="5 6">
    <name type="scientific">Cellulosimicrobium cellulans F16</name>
    <dbReference type="NCBI Taxonomy" id="1350482"/>
    <lineage>
        <taxon>Bacteria</taxon>
        <taxon>Bacillati</taxon>
        <taxon>Actinomycetota</taxon>
        <taxon>Actinomycetes</taxon>
        <taxon>Micrococcales</taxon>
        <taxon>Promicromonosporaceae</taxon>
        <taxon>Cellulosimicrobium</taxon>
    </lineage>
</organism>
<dbReference type="InterPro" id="IPR029017">
    <property type="entry name" value="Enolase-like_N"/>
</dbReference>
<dbReference type="RefSeq" id="WP_082379412.1">
    <property type="nucleotide sequence ID" value="NZ_KQ435288.1"/>
</dbReference>
<dbReference type="Pfam" id="PF13378">
    <property type="entry name" value="MR_MLE_C"/>
    <property type="match status" value="1"/>
</dbReference>
<dbReference type="SUPFAM" id="SSF51604">
    <property type="entry name" value="Enolase C-terminal domain-like"/>
    <property type="match status" value="1"/>
</dbReference>
<dbReference type="InterPro" id="IPR029065">
    <property type="entry name" value="Enolase_C-like"/>
</dbReference>
<dbReference type="PROSITE" id="PS00908">
    <property type="entry name" value="MR_MLE_1"/>
    <property type="match status" value="1"/>
</dbReference>
<evidence type="ECO:0000259" key="4">
    <source>
        <dbReference type="SMART" id="SM00922"/>
    </source>
</evidence>
<dbReference type="InterPro" id="IPR034593">
    <property type="entry name" value="DgoD-like"/>
</dbReference>
<dbReference type="InterPro" id="IPR013342">
    <property type="entry name" value="Mandelate_racemase_C"/>
</dbReference>
<dbReference type="InterPro" id="IPR036849">
    <property type="entry name" value="Enolase-like_C_sf"/>
</dbReference>
<dbReference type="SMART" id="SM00922">
    <property type="entry name" value="MR_MLE"/>
    <property type="match status" value="1"/>
</dbReference>
<reference evidence="5 6" key="1">
    <citation type="journal article" date="2015" name="Sci. Rep.">
        <title>Functional and structural properties of a novel cellulosome-like multienzyme complex: efficient glycoside hydrolysis of water-insoluble 7-xylosyl-10-deacetylpaclitaxel.</title>
        <authorList>
            <person name="Dou T.Y."/>
            <person name="Luan H.W."/>
            <person name="Ge G.B."/>
            <person name="Dong M.M."/>
            <person name="Zou H.F."/>
            <person name="He Y.Q."/>
            <person name="Cui P."/>
            <person name="Wang J.Y."/>
            <person name="Hao D.C."/>
            <person name="Yang S.L."/>
            <person name="Yang L."/>
        </authorList>
    </citation>
    <scope>NUCLEOTIDE SEQUENCE [LARGE SCALE GENOMIC DNA]</scope>
    <source>
        <strain evidence="5 6">F16</strain>
    </source>
</reference>
<keyword evidence="2" id="KW-0479">Metal-binding</keyword>
<proteinExistence type="inferred from homology"/>
<keyword evidence="3" id="KW-0460">Magnesium</keyword>
<dbReference type="PANTHER" id="PTHR48080">
    <property type="entry name" value="D-GALACTONATE DEHYDRATASE-RELATED"/>
    <property type="match status" value="1"/>
</dbReference>
<dbReference type="AlphaFoldDB" id="A0A0M0FAM5"/>
<dbReference type="GO" id="GO:0000287">
    <property type="term" value="F:magnesium ion binding"/>
    <property type="evidence" value="ECO:0007669"/>
    <property type="project" value="UniProtKB-ARBA"/>
</dbReference>
<dbReference type="SUPFAM" id="SSF54826">
    <property type="entry name" value="Enolase N-terminal domain-like"/>
    <property type="match status" value="1"/>
</dbReference>
<keyword evidence="6" id="KW-1185">Reference proteome</keyword>
<protein>
    <recommendedName>
        <fullName evidence="4">Mandelate racemase/muconate lactonizing enzyme C-terminal domain-containing protein</fullName>
    </recommendedName>
</protein>
<evidence type="ECO:0000313" key="6">
    <source>
        <dbReference type="Proteomes" id="UP000037387"/>
    </source>
</evidence>
<dbReference type="EMBL" id="ATNL01000006">
    <property type="protein sequence ID" value="KON74432.1"/>
    <property type="molecule type" value="Genomic_DNA"/>
</dbReference>
<dbReference type="PATRIC" id="fig|1350482.3.peg.80"/>
<sequence>MTAAQKPGTVGTGADLLEVGTEVVREGAREVLAPAPWAPERSGAGDEGLRITAVRTFLTGPQGCPYVVVRVETNQPGLYGLGDGSDPQRPLATRTVIDEYLGPMLVGRDPSDIEDLHRLLLNSGYWRGGSIEHNALAAVDVALWDLKGKVAGLPVHQLLGGKARAYADAYTHVDGADAAEVAEKVLAAVDRGYRHVRVQVAVPGRDTYGTAPRDEAEAARRRARTDRWDTLAYLRHVPGILADVRDRVGPDVELLHDAHERMTPAEARQFVRAVEDAHLYFLEDALAPEDAAHFPELRAAGTTPLAVGELYHDPRAYLPLVAGRSIDFARIRIPTLGGLTPTRKLVAVCEMFGVRTAPHGPGDVTPVGMAANMALNISSPAFGVQEAATFRDATLEVFPGAPVPTDGHLLAPEAPGLGVDFDEAAARKHPVGAPLEHDRWALLRATDGSAHRA</sequence>
<dbReference type="SFLD" id="SFLDS00001">
    <property type="entry name" value="Enolase"/>
    <property type="match status" value="1"/>
</dbReference>
<dbReference type="InterPro" id="IPR013341">
    <property type="entry name" value="Mandelate_racemase_N_dom"/>
</dbReference>
<feature type="domain" description="Mandelate racemase/muconate lactonizing enzyme C-terminal" evidence="4">
    <location>
        <begin position="178"/>
        <end position="304"/>
    </location>
</feature>
<evidence type="ECO:0000256" key="3">
    <source>
        <dbReference type="ARBA" id="ARBA00022842"/>
    </source>
</evidence>
<dbReference type="FunFam" id="3.20.20.120:FF:000005">
    <property type="entry name" value="Putative L-rhamnonate dehydratase"/>
    <property type="match status" value="1"/>
</dbReference>
<evidence type="ECO:0000256" key="1">
    <source>
        <dbReference type="ARBA" id="ARBA00010339"/>
    </source>
</evidence>
<dbReference type="Proteomes" id="UP000037387">
    <property type="component" value="Unassembled WGS sequence"/>
</dbReference>
<comment type="similarity">
    <text evidence="1">Belongs to the mandelate racemase/muconate lactonizing enzyme family. GalD subfamily.</text>
</comment>
<dbReference type="PANTHER" id="PTHR48080:SF6">
    <property type="entry name" value="STARVATION-SENSING PROTEIN RSPA"/>
    <property type="match status" value="1"/>
</dbReference>
<gene>
    <name evidence="5" type="ORF">M768_00475</name>
</gene>
<evidence type="ECO:0000256" key="2">
    <source>
        <dbReference type="ARBA" id="ARBA00022723"/>
    </source>
</evidence>
<dbReference type="Pfam" id="PF02746">
    <property type="entry name" value="MR_MLE_N"/>
    <property type="match status" value="1"/>
</dbReference>
<accession>A0A0M0FAM5</accession>
<dbReference type="GO" id="GO:0016836">
    <property type="term" value="F:hydro-lyase activity"/>
    <property type="evidence" value="ECO:0007669"/>
    <property type="project" value="UniProtKB-ARBA"/>
</dbReference>
<evidence type="ECO:0000313" key="5">
    <source>
        <dbReference type="EMBL" id="KON74432.1"/>
    </source>
</evidence>
<dbReference type="Gene3D" id="3.30.390.10">
    <property type="entry name" value="Enolase-like, N-terminal domain"/>
    <property type="match status" value="1"/>
</dbReference>
<dbReference type="InterPro" id="IPR018110">
    <property type="entry name" value="Mandel_Rmase/mucon_lact_enz_CS"/>
</dbReference>
<dbReference type="Gene3D" id="3.20.20.120">
    <property type="entry name" value="Enolase-like C-terminal domain"/>
    <property type="match status" value="1"/>
</dbReference>
<comment type="caution">
    <text evidence="5">The sequence shown here is derived from an EMBL/GenBank/DDBJ whole genome shotgun (WGS) entry which is preliminary data.</text>
</comment>